<gene>
    <name evidence="1" type="ORF">M9458_010547</name>
</gene>
<organism evidence="1 2">
    <name type="scientific">Cirrhinus mrigala</name>
    <name type="common">Mrigala</name>
    <dbReference type="NCBI Taxonomy" id="683832"/>
    <lineage>
        <taxon>Eukaryota</taxon>
        <taxon>Metazoa</taxon>
        <taxon>Chordata</taxon>
        <taxon>Craniata</taxon>
        <taxon>Vertebrata</taxon>
        <taxon>Euteleostomi</taxon>
        <taxon>Actinopterygii</taxon>
        <taxon>Neopterygii</taxon>
        <taxon>Teleostei</taxon>
        <taxon>Ostariophysi</taxon>
        <taxon>Cypriniformes</taxon>
        <taxon>Cyprinidae</taxon>
        <taxon>Labeoninae</taxon>
        <taxon>Labeonini</taxon>
        <taxon>Cirrhinus</taxon>
    </lineage>
</organism>
<feature type="non-terminal residue" evidence="1">
    <location>
        <position position="54"/>
    </location>
</feature>
<protein>
    <submittedName>
        <fullName evidence="1">Uncharacterized protein</fullName>
    </submittedName>
</protein>
<comment type="caution">
    <text evidence="1">The sequence shown here is derived from an EMBL/GenBank/DDBJ whole genome shotgun (WGS) entry which is preliminary data.</text>
</comment>
<dbReference type="EMBL" id="JAMKFB020000005">
    <property type="protein sequence ID" value="KAL0192251.1"/>
    <property type="molecule type" value="Genomic_DNA"/>
</dbReference>
<evidence type="ECO:0000313" key="2">
    <source>
        <dbReference type="Proteomes" id="UP001529510"/>
    </source>
</evidence>
<reference evidence="1 2" key="1">
    <citation type="submission" date="2024-05" db="EMBL/GenBank/DDBJ databases">
        <title>Genome sequencing and assembly of Indian major carp, Cirrhinus mrigala (Hamilton, 1822).</title>
        <authorList>
            <person name="Mohindra V."/>
            <person name="Chowdhury L.M."/>
            <person name="Lal K."/>
            <person name="Jena J.K."/>
        </authorList>
    </citation>
    <scope>NUCLEOTIDE SEQUENCE [LARGE SCALE GENOMIC DNA]</scope>
    <source>
        <strain evidence="1">CM1030</strain>
        <tissue evidence="1">Blood</tissue>
    </source>
</reference>
<dbReference type="AlphaFoldDB" id="A0ABD0R168"/>
<feature type="non-terminal residue" evidence="1">
    <location>
        <position position="1"/>
    </location>
</feature>
<dbReference type="Proteomes" id="UP001529510">
    <property type="component" value="Unassembled WGS sequence"/>
</dbReference>
<keyword evidence="2" id="KW-1185">Reference proteome</keyword>
<evidence type="ECO:0000313" key="1">
    <source>
        <dbReference type="EMBL" id="KAL0192251.1"/>
    </source>
</evidence>
<accession>A0ABD0R168</accession>
<sequence length="54" mass="6149">MEMLRMLMVFRGGRGTSSFSPAEAKVMQTVSRQMRDSGSTHLWTRTISLFTSHL</sequence>
<proteinExistence type="predicted"/>
<name>A0ABD0R168_CIRMR</name>